<reference evidence="7" key="1">
    <citation type="submission" date="2017-02" db="UniProtKB">
        <authorList>
            <consortium name="WormBaseParasite"/>
        </authorList>
    </citation>
    <scope>IDENTIFICATION</scope>
</reference>
<dbReference type="GO" id="GO:0000981">
    <property type="term" value="F:DNA-binding transcription factor activity, RNA polymerase II-specific"/>
    <property type="evidence" value="ECO:0007669"/>
    <property type="project" value="TreeGrafter"/>
</dbReference>
<dbReference type="SMART" id="SM00389">
    <property type="entry name" value="HOX"/>
    <property type="match status" value="1"/>
</dbReference>
<dbReference type="PANTHER" id="PTHR24329">
    <property type="entry name" value="HOMEOBOX PROTEIN ARISTALESS"/>
    <property type="match status" value="1"/>
</dbReference>
<evidence type="ECO:0000259" key="5">
    <source>
        <dbReference type="PROSITE" id="PS50071"/>
    </source>
</evidence>
<dbReference type="InterPro" id="IPR009057">
    <property type="entry name" value="Homeodomain-like_sf"/>
</dbReference>
<proteinExistence type="predicted"/>
<dbReference type="Gene3D" id="1.10.10.60">
    <property type="entry name" value="Homeodomain-like"/>
    <property type="match status" value="1"/>
</dbReference>
<dbReference type="PANTHER" id="PTHR24329:SF556">
    <property type="entry name" value="HOMEOBOX PROTEIN DSC-1"/>
    <property type="match status" value="1"/>
</dbReference>
<sequence length="155" mass="18634">MKRRVRTIFTEEQCMTLEKKFHETHYPDQPSKKRLALYLNIPEDRIMINYLFHEVIFRKTIVWFQNRRAKWGKQARERQKDYANRQDETTGSHSLNYDDTKDEHVIQDAVMGQKSTKYDSFHLHYHVQLNCDIISAGFENQLNVAVLVGELWIIF</sequence>
<name>A0A0R3RL41_9BILA</name>
<protein>
    <submittedName>
        <fullName evidence="7">Homeobox domain-containing protein</fullName>
    </submittedName>
</protein>
<keyword evidence="2 3" id="KW-0238">DNA-binding</keyword>
<evidence type="ECO:0000313" key="7">
    <source>
        <dbReference type="WBParaSite" id="EEL_0000220001-mRNA-1"/>
    </source>
</evidence>
<evidence type="ECO:0000313" key="6">
    <source>
        <dbReference type="Proteomes" id="UP000050640"/>
    </source>
</evidence>
<dbReference type="CDD" id="cd00086">
    <property type="entry name" value="homeodomain"/>
    <property type="match status" value="1"/>
</dbReference>
<dbReference type="GO" id="GO:0000977">
    <property type="term" value="F:RNA polymerase II transcription regulatory region sequence-specific DNA binding"/>
    <property type="evidence" value="ECO:0007669"/>
    <property type="project" value="TreeGrafter"/>
</dbReference>
<dbReference type="AlphaFoldDB" id="A0A0R3RL41"/>
<dbReference type="InterPro" id="IPR050649">
    <property type="entry name" value="Paired_Homeobox_TFs"/>
</dbReference>
<dbReference type="Proteomes" id="UP000050640">
    <property type="component" value="Unplaced"/>
</dbReference>
<feature type="domain" description="Homeobox" evidence="5">
    <location>
        <begin position="1"/>
        <end position="74"/>
    </location>
</feature>
<feature type="DNA-binding region" description="Homeobox" evidence="2">
    <location>
        <begin position="3"/>
        <end position="75"/>
    </location>
</feature>
<dbReference type="GO" id="GO:0005634">
    <property type="term" value="C:nucleus"/>
    <property type="evidence" value="ECO:0007669"/>
    <property type="project" value="UniProtKB-SubCell"/>
</dbReference>
<dbReference type="Pfam" id="PF00046">
    <property type="entry name" value="Homeodomain"/>
    <property type="match status" value="1"/>
</dbReference>
<accession>A0A0R3RL41</accession>
<dbReference type="WBParaSite" id="EEL_0000220001-mRNA-1">
    <property type="protein sequence ID" value="EEL_0000220001-mRNA-1"/>
    <property type="gene ID" value="EEL_0000220001"/>
</dbReference>
<evidence type="ECO:0000256" key="2">
    <source>
        <dbReference type="PROSITE-ProRule" id="PRU00108"/>
    </source>
</evidence>
<dbReference type="STRING" id="1147741.A0A0R3RL41"/>
<evidence type="ECO:0000256" key="3">
    <source>
        <dbReference type="RuleBase" id="RU000682"/>
    </source>
</evidence>
<evidence type="ECO:0000256" key="4">
    <source>
        <dbReference type="SAM" id="MobiDB-lite"/>
    </source>
</evidence>
<feature type="region of interest" description="Disordered" evidence="4">
    <location>
        <begin position="75"/>
        <end position="97"/>
    </location>
</feature>
<keyword evidence="6" id="KW-1185">Reference proteome</keyword>
<dbReference type="SUPFAM" id="SSF46689">
    <property type="entry name" value="Homeodomain-like"/>
    <property type="match status" value="1"/>
</dbReference>
<comment type="subcellular location">
    <subcellularLocation>
        <location evidence="1 2 3">Nucleus</location>
    </subcellularLocation>
</comment>
<evidence type="ECO:0000256" key="1">
    <source>
        <dbReference type="ARBA" id="ARBA00004123"/>
    </source>
</evidence>
<keyword evidence="2 3" id="KW-0371">Homeobox</keyword>
<keyword evidence="2 3" id="KW-0539">Nucleus</keyword>
<organism evidence="6 7">
    <name type="scientific">Elaeophora elaphi</name>
    <dbReference type="NCBI Taxonomy" id="1147741"/>
    <lineage>
        <taxon>Eukaryota</taxon>
        <taxon>Metazoa</taxon>
        <taxon>Ecdysozoa</taxon>
        <taxon>Nematoda</taxon>
        <taxon>Chromadorea</taxon>
        <taxon>Rhabditida</taxon>
        <taxon>Spirurina</taxon>
        <taxon>Spiruromorpha</taxon>
        <taxon>Filarioidea</taxon>
        <taxon>Onchocercidae</taxon>
        <taxon>Elaeophora</taxon>
    </lineage>
</organism>
<dbReference type="PROSITE" id="PS50071">
    <property type="entry name" value="HOMEOBOX_2"/>
    <property type="match status" value="1"/>
</dbReference>
<dbReference type="InterPro" id="IPR001356">
    <property type="entry name" value="HD"/>
</dbReference>